<dbReference type="PANTHER" id="PTHR43685:SF5">
    <property type="entry name" value="GLYCOSYLTRANSFERASE EPSE-RELATED"/>
    <property type="match status" value="1"/>
</dbReference>
<dbReference type="InParanoid" id="A0A7L4YTZ7"/>
<feature type="domain" description="Glycosyltransferase 2-like" evidence="4">
    <location>
        <begin position="16"/>
        <end position="148"/>
    </location>
</feature>
<dbReference type="KEGG" id="eke:EK0264_08970"/>
<accession>A0A7L4YTZ7</accession>
<organism evidence="5 6">
    <name type="scientific">Epidermidibacterium keratini</name>
    <dbReference type="NCBI Taxonomy" id="1891644"/>
    <lineage>
        <taxon>Bacteria</taxon>
        <taxon>Bacillati</taxon>
        <taxon>Actinomycetota</taxon>
        <taxon>Actinomycetes</taxon>
        <taxon>Sporichthyales</taxon>
        <taxon>Sporichthyaceae</taxon>
        <taxon>Epidermidibacterium</taxon>
    </lineage>
</organism>
<dbReference type="InterPro" id="IPR050834">
    <property type="entry name" value="Glycosyltransf_2"/>
</dbReference>
<dbReference type="Pfam" id="PF00535">
    <property type="entry name" value="Glycos_transf_2"/>
    <property type="match status" value="1"/>
</dbReference>
<keyword evidence="2" id="KW-0328">Glycosyltransferase</keyword>
<dbReference type="GO" id="GO:0016757">
    <property type="term" value="F:glycosyltransferase activity"/>
    <property type="evidence" value="ECO:0007669"/>
    <property type="project" value="UniProtKB-KW"/>
</dbReference>
<dbReference type="PANTHER" id="PTHR43685">
    <property type="entry name" value="GLYCOSYLTRANSFERASE"/>
    <property type="match status" value="1"/>
</dbReference>
<dbReference type="EMBL" id="CP047156">
    <property type="protein sequence ID" value="QHC02364.1"/>
    <property type="molecule type" value="Genomic_DNA"/>
</dbReference>
<evidence type="ECO:0000256" key="2">
    <source>
        <dbReference type="ARBA" id="ARBA00022676"/>
    </source>
</evidence>
<name>A0A7L4YTZ7_9ACTN</name>
<proteinExistence type="inferred from homology"/>
<sequence length="269" mass="29333">MTRNRLDDLRRTLPRHTSPVILVDNGSVDGTVEYVRRTHPHIEVIALDRNLGAPARNLAVRQARTPLVAFADDDSWWAPGALKRAAGYFASYPRLGVLAARVLVGVPELIDPVSAAMRTAPLGRARDLPGPSVLGFIACGAVVRRSAFLSVGGFDDVIGFAGEEERVALDLAVARWGLAYADDVVAHHHPSAVRNRREREIVVRRNRLLTALLRRRWSTVAHEITTALRTPDGVRSLGAAAGSVPAALRQRAAIPPELERTCRRLARLG</sequence>
<evidence type="ECO:0000256" key="1">
    <source>
        <dbReference type="ARBA" id="ARBA00006739"/>
    </source>
</evidence>
<evidence type="ECO:0000259" key="4">
    <source>
        <dbReference type="Pfam" id="PF00535"/>
    </source>
</evidence>
<dbReference type="SUPFAM" id="SSF53448">
    <property type="entry name" value="Nucleotide-diphospho-sugar transferases"/>
    <property type="match status" value="1"/>
</dbReference>
<evidence type="ECO:0000256" key="3">
    <source>
        <dbReference type="ARBA" id="ARBA00022679"/>
    </source>
</evidence>
<gene>
    <name evidence="5" type="ORF">EK0264_08970</name>
</gene>
<evidence type="ECO:0000313" key="6">
    <source>
        <dbReference type="Proteomes" id="UP000463857"/>
    </source>
</evidence>
<keyword evidence="3 5" id="KW-0808">Transferase</keyword>
<evidence type="ECO:0000313" key="5">
    <source>
        <dbReference type="EMBL" id="QHC02364.1"/>
    </source>
</evidence>
<dbReference type="Gene3D" id="3.90.550.10">
    <property type="entry name" value="Spore Coat Polysaccharide Biosynthesis Protein SpsA, Chain A"/>
    <property type="match status" value="1"/>
</dbReference>
<reference evidence="5 6" key="1">
    <citation type="journal article" date="2018" name="Int. J. Syst. Evol. Microbiol.">
        <title>Epidermidibacterium keratini gen. nov., sp. nov., a member of the family Sporichthyaceae, isolated from keratin epidermis.</title>
        <authorList>
            <person name="Lee D.G."/>
            <person name="Trujillo M.E."/>
            <person name="Kang S."/>
            <person name="Nam J.J."/>
            <person name="Kim Y.J."/>
        </authorList>
    </citation>
    <scope>NUCLEOTIDE SEQUENCE [LARGE SCALE GENOMIC DNA]</scope>
    <source>
        <strain evidence="5 6">EPI-7</strain>
    </source>
</reference>
<dbReference type="AlphaFoldDB" id="A0A7L4YTZ7"/>
<dbReference type="Proteomes" id="UP000463857">
    <property type="component" value="Chromosome"/>
</dbReference>
<keyword evidence="6" id="KW-1185">Reference proteome</keyword>
<protein>
    <submittedName>
        <fullName evidence="5">Glycosyltransferase</fullName>
    </submittedName>
</protein>
<dbReference type="InterPro" id="IPR001173">
    <property type="entry name" value="Glyco_trans_2-like"/>
</dbReference>
<comment type="similarity">
    <text evidence="1">Belongs to the glycosyltransferase 2 family.</text>
</comment>
<dbReference type="OrthoDB" id="7665907at2"/>
<dbReference type="InterPro" id="IPR029044">
    <property type="entry name" value="Nucleotide-diphossugar_trans"/>
</dbReference>